<name>A0ABT2VJQ1_9ALTE</name>
<proteinExistence type="predicted"/>
<comment type="caution">
    <text evidence="2">The sequence shown here is derived from an EMBL/GenBank/DDBJ whole genome shotgun (WGS) entry which is preliminary data.</text>
</comment>
<dbReference type="Proteomes" id="UP001209257">
    <property type="component" value="Unassembled WGS sequence"/>
</dbReference>
<dbReference type="EMBL" id="JAOTJC010000004">
    <property type="protein sequence ID" value="MCU7553475.1"/>
    <property type="molecule type" value="Genomic_DNA"/>
</dbReference>
<evidence type="ECO:0000256" key="1">
    <source>
        <dbReference type="SAM" id="SignalP"/>
    </source>
</evidence>
<evidence type="ECO:0008006" key="4">
    <source>
        <dbReference type="Google" id="ProtNLM"/>
    </source>
</evidence>
<evidence type="ECO:0000313" key="3">
    <source>
        <dbReference type="Proteomes" id="UP001209257"/>
    </source>
</evidence>
<accession>A0ABT2VJQ1</accession>
<gene>
    <name evidence="2" type="ORF">OCL06_02550</name>
</gene>
<keyword evidence="1" id="KW-0732">Signal</keyword>
<evidence type="ECO:0000313" key="2">
    <source>
        <dbReference type="EMBL" id="MCU7553475.1"/>
    </source>
</evidence>
<keyword evidence="3" id="KW-1185">Reference proteome</keyword>
<organism evidence="2 3">
    <name type="scientific">Alteromonas salexigens</name>
    <dbReference type="NCBI Taxonomy" id="2982530"/>
    <lineage>
        <taxon>Bacteria</taxon>
        <taxon>Pseudomonadati</taxon>
        <taxon>Pseudomonadota</taxon>
        <taxon>Gammaproteobacteria</taxon>
        <taxon>Alteromonadales</taxon>
        <taxon>Alteromonadaceae</taxon>
        <taxon>Alteromonas/Salinimonas group</taxon>
        <taxon>Alteromonas</taxon>
    </lineage>
</organism>
<feature type="chain" id="PRO_5045288060" description="Alginate export domain-containing protein" evidence="1">
    <location>
        <begin position="23"/>
        <end position="314"/>
    </location>
</feature>
<sequence>MQRFWSLTAICSLVSLFLPATAVWANTGYSHDLDLQARFDDRSDRDHRNQYRLRYYPSWTFDSAERWSINSFVVTGDDFGSSHNTLADGSSEHIYVRRAFVRYQGDHGKTEVGVIPTYKGRVSSSGLSKDGWIKGVRQVFELENNAALEWVAGQLDNTDPAHALDAPDELNYGELEYSARLDERHSYEVSVERIREGNFLRGEYRWKFRDSQTLFLELVQRLDDPNTKTIAGLSGEFTLGTHPLEYFAHYNYVSEGFGPRAELTEDFLGTGHGISAELSGGLPVHDDAEWFVRLDVVDSTTRLLTGVAISLDYP</sequence>
<dbReference type="RefSeq" id="WP_262992170.1">
    <property type="nucleotide sequence ID" value="NZ_JAOTJC010000004.1"/>
</dbReference>
<reference evidence="3" key="1">
    <citation type="submission" date="2023-07" db="EMBL/GenBank/DDBJ databases">
        <title>Study on multiphase classification of strain Alteromonas salexigens isolated from the Yellow Sea.</title>
        <authorList>
            <person name="Sun L."/>
        </authorList>
    </citation>
    <scope>NUCLEOTIDE SEQUENCE [LARGE SCALE GENOMIC DNA]</scope>
    <source>
        <strain evidence="3">ASW11-19</strain>
    </source>
</reference>
<feature type="signal peptide" evidence="1">
    <location>
        <begin position="1"/>
        <end position="22"/>
    </location>
</feature>
<protein>
    <recommendedName>
        <fullName evidence="4">Alginate export domain-containing protein</fullName>
    </recommendedName>
</protein>